<proteinExistence type="predicted"/>
<reference evidence="1 2" key="1">
    <citation type="submission" date="2019-07" db="EMBL/GenBank/DDBJ databases">
        <authorList>
            <person name="Cremers G."/>
        </authorList>
    </citation>
    <scope>NUCLEOTIDE SEQUENCE [LARGE SCALE GENOMIC DNA]</scope>
</reference>
<keyword evidence="2" id="KW-1185">Reference proteome</keyword>
<dbReference type="AlphaFoldDB" id="A0A564ZGQ3"/>
<dbReference type="InterPro" id="IPR035069">
    <property type="entry name" value="TTHA1013/TTHA0281-like"/>
</dbReference>
<evidence type="ECO:0000313" key="2">
    <source>
        <dbReference type="Proteomes" id="UP000334340"/>
    </source>
</evidence>
<protein>
    <recommendedName>
        <fullName evidence="3">2-oxoisovalerate dehydrogenase</fullName>
    </recommendedName>
</protein>
<sequence length="69" mass="7848">MDKEIIFLVEESSEGGYQARALGYPIFTEADTFEELKGMVQDAVRCHFEEAERPSLICLHLVKDEVITV</sequence>
<name>A0A564ZGQ3_9BACT</name>
<evidence type="ECO:0008006" key="3">
    <source>
        <dbReference type="Google" id="ProtNLM"/>
    </source>
</evidence>
<accession>A0A564ZGQ3</accession>
<dbReference type="EMBL" id="CABIKM010000011">
    <property type="protein sequence ID" value="VUZ84306.1"/>
    <property type="molecule type" value="Genomic_DNA"/>
</dbReference>
<organism evidence="1 2">
    <name type="scientific">Candidatus Methylomirabilis lanthanidiphila</name>
    <dbReference type="NCBI Taxonomy" id="2211376"/>
    <lineage>
        <taxon>Bacteria</taxon>
        <taxon>Candidatus Methylomirabilota</taxon>
        <taxon>Candidatus Methylomirabilia</taxon>
        <taxon>Candidatus Methylomirabilales</taxon>
        <taxon>Candidatus Methylomirabilaceae</taxon>
        <taxon>Candidatus Methylomirabilis</taxon>
    </lineage>
</organism>
<gene>
    <name evidence="1" type="ORF">MELA_00677</name>
</gene>
<dbReference type="SUPFAM" id="SSF143100">
    <property type="entry name" value="TTHA1013/TTHA0281-like"/>
    <property type="match status" value="1"/>
</dbReference>
<dbReference type="Proteomes" id="UP000334340">
    <property type="component" value="Unassembled WGS sequence"/>
</dbReference>
<dbReference type="Gene3D" id="3.30.160.250">
    <property type="match status" value="1"/>
</dbReference>
<evidence type="ECO:0000313" key="1">
    <source>
        <dbReference type="EMBL" id="VUZ84306.1"/>
    </source>
</evidence>